<proteinExistence type="predicted"/>
<name>A0A8S8ZY92_SORMA</name>
<reference evidence="1 2" key="1">
    <citation type="submission" date="2017-07" db="EMBL/GenBank/DDBJ databases">
        <title>Genome sequence of the Sordaria macrospora wild type strain R19027.</title>
        <authorList>
            <person name="Nowrousian M."/>
            <person name="Teichert I."/>
            <person name="Kueck U."/>
        </authorList>
    </citation>
    <scope>NUCLEOTIDE SEQUENCE [LARGE SCALE GENOMIC DNA]</scope>
    <source>
        <strain evidence="1 2">R19027</strain>
        <tissue evidence="1">Mycelium</tissue>
    </source>
</reference>
<dbReference type="Proteomes" id="UP000433876">
    <property type="component" value="Unassembled WGS sequence"/>
</dbReference>
<gene>
    <name evidence="1" type="ORF">SMACR_00694</name>
</gene>
<dbReference type="EMBL" id="NMPR01000030">
    <property type="protein sequence ID" value="KAA8633920.1"/>
    <property type="molecule type" value="Genomic_DNA"/>
</dbReference>
<sequence length="126" mass="14282">MSNAFLVPQICALIELRGFGDIGEWNYFLRVELDAEGLAEYVLGPASAVPEPDKETAVPDAHKAWRLARARAMQILCSTLRRQDVIARLQSSGWDPNNMDPAYLYQLVWKVFGSHSYSRWCRIGKP</sequence>
<comment type="caution">
    <text evidence="1">The sequence shown here is derived from an EMBL/GenBank/DDBJ whole genome shotgun (WGS) entry which is preliminary data.</text>
</comment>
<dbReference type="AlphaFoldDB" id="A0A8S8ZY92"/>
<evidence type="ECO:0000313" key="2">
    <source>
        <dbReference type="Proteomes" id="UP000433876"/>
    </source>
</evidence>
<accession>A0A8S8ZY92</accession>
<evidence type="ECO:0000313" key="1">
    <source>
        <dbReference type="EMBL" id="KAA8633920.1"/>
    </source>
</evidence>
<protein>
    <submittedName>
        <fullName evidence="1">Uncharacterized protein</fullName>
    </submittedName>
</protein>
<organism evidence="1 2">
    <name type="scientific">Sordaria macrospora</name>
    <dbReference type="NCBI Taxonomy" id="5147"/>
    <lineage>
        <taxon>Eukaryota</taxon>
        <taxon>Fungi</taxon>
        <taxon>Dikarya</taxon>
        <taxon>Ascomycota</taxon>
        <taxon>Pezizomycotina</taxon>
        <taxon>Sordariomycetes</taxon>
        <taxon>Sordariomycetidae</taxon>
        <taxon>Sordariales</taxon>
        <taxon>Sordariaceae</taxon>
        <taxon>Sordaria</taxon>
    </lineage>
</organism>
<dbReference type="VEuPathDB" id="FungiDB:SMAC_00694"/>